<evidence type="ECO:0000256" key="4">
    <source>
        <dbReference type="ARBA" id="ARBA00014727"/>
    </source>
</evidence>
<keyword evidence="6 9" id="KW-0456">Lyase</keyword>
<sequence>MWQIPKAVSLVAGHGEGSTELNAFDRALQDAGVADINFLRVTSIMPPGARVIELPPYPPGLLLPAVYARLASARPGDRIAAAIGVGVCRERYGVIMEHTAHTSRAEAEIVVRAMVEEGLRIRGLEADEVITTASDHTVARAGCAVALALFWPAPTGIAK</sequence>
<reference evidence="9 10" key="1">
    <citation type="journal article" date="2019" name="Nat. Microbiol.">
        <title>Mediterranean grassland soil C-N compound turnover is dependent on rainfall and depth, and is mediated by genomically divergent microorganisms.</title>
        <authorList>
            <person name="Diamond S."/>
            <person name="Andeer P.F."/>
            <person name="Li Z."/>
            <person name="Crits-Christoph A."/>
            <person name="Burstein D."/>
            <person name="Anantharaman K."/>
            <person name="Lane K.R."/>
            <person name="Thomas B.C."/>
            <person name="Pan C."/>
            <person name="Northen T.R."/>
            <person name="Banfield J.F."/>
        </authorList>
    </citation>
    <scope>NUCLEOTIDE SEQUENCE [LARGE SCALE GENOMIC DNA]</scope>
    <source>
        <strain evidence="9">NP_7</strain>
    </source>
</reference>
<comment type="catalytic activity">
    <reaction evidence="8">
        <text>L-arginine + H(+) = agmatine + CO2</text>
        <dbReference type="Rhea" id="RHEA:17641"/>
        <dbReference type="ChEBI" id="CHEBI:15378"/>
        <dbReference type="ChEBI" id="CHEBI:16526"/>
        <dbReference type="ChEBI" id="CHEBI:32682"/>
        <dbReference type="ChEBI" id="CHEBI:58145"/>
        <dbReference type="EC" id="4.1.1.19"/>
    </reaction>
</comment>
<dbReference type="InterPro" id="IPR016104">
    <property type="entry name" value="Pyr-dep_his/arg-deCO2ase"/>
</dbReference>
<dbReference type="InterPro" id="IPR002724">
    <property type="entry name" value="Pyruvoyl-dep_arg_deCO2ase"/>
</dbReference>
<evidence type="ECO:0000313" key="9">
    <source>
        <dbReference type="EMBL" id="TMI78387.1"/>
    </source>
</evidence>
<dbReference type="EMBL" id="VBAO01000378">
    <property type="protein sequence ID" value="TMI78387.1"/>
    <property type="molecule type" value="Genomic_DNA"/>
</dbReference>
<dbReference type="AlphaFoldDB" id="A0A537J4F8"/>
<dbReference type="SFLD" id="SFLDG01170">
    <property type="entry name" value="Pyruvoyl-dependent_arginine_de"/>
    <property type="match status" value="1"/>
</dbReference>
<comment type="caution">
    <text evidence="9">The sequence shown here is derived from an EMBL/GenBank/DDBJ whole genome shotgun (WGS) entry which is preliminary data.</text>
</comment>
<protein>
    <recommendedName>
        <fullName evidence="4">Pyruvoyl-dependent arginine decarboxylase AaxB</fullName>
        <ecNumber evidence="3">4.1.1.19</ecNumber>
    </recommendedName>
</protein>
<dbReference type="HAMAP" id="MF_01404">
    <property type="entry name" value="PvlArgDC"/>
    <property type="match status" value="1"/>
</dbReference>
<evidence type="ECO:0000256" key="6">
    <source>
        <dbReference type="ARBA" id="ARBA00023239"/>
    </source>
</evidence>
<comment type="similarity">
    <text evidence="2">Belongs to the pyruvoyl-dependent arginine decarboxylase family.</text>
</comment>
<dbReference type="Proteomes" id="UP000320048">
    <property type="component" value="Unassembled WGS sequence"/>
</dbReference>
<evidence type="ECO:0000256" key="2">
    <source>
        <dbReference type="ARBA" id="ARBA00008611"/>
    </source>
</evidence>
<name>A0A537J4F8_9BACT</name>
<evidence type="ECO:0000256" key="5">
    <source>
        <dbReference type="ARBA" id="ARBA00022793"/>
    </source>
</evidence>
<proteinExistence type="inferred from homology"/>
<comment type="cofactor">
    <cofactor evidence="1">
        <name>pyruvate</name>
        <dbReference type="ChEBI" id="CHEBI:15361"/>
    </cofactor>
</comment>
<dbReference type="Gene3D" id="3.50.20.10">
    <property type="entry name" value="Pyruvoyl-Dependent Histidine Decarboxylase, subunit B"/>
    <property type="match status" value="1"/>
</dbReference>
<dbReference type="InterPro" id="IPR016105">
    <property type="entry name" value="Pyr-dep_his/arg-deCO2ase_sand"/>
</dbReference>
<keyword evidence="7" id="KW-0670">Pyruvate</keyword>
<evidence type="ECO:0000256" key="7">
    <source>
        <dbReference type="ARBA" id="ARBA00023317"/>
    </source>
</evidence>
<dbReference type="EC" id="4.1.1.19" evidence="3"/>
<evidence type="ECO:0000256" key="1">
    <source>
        <dbReference type="ARBA" id="ARBA00001928"/>
    </source>
</evidence>
<dbReference type="GO" id="GO:0008792">
    <property type="term" value="F:arginine decarboxylase activity"/>
    <property type="evidence" value="ECO:0007669"/>
    <property type="project" value="UniProtKB-EC"/>
</dbReference>
<dbReference type="PANTHER" id="PTHR40438:SF1">
    <property type="entry name" value="PYRUVOYL-DEPENDENT ARGININE DECARBOXYLASE"/>
    <property type="match status" value="1"/>
</dbReference>
<gene>
    <name evidence="9" type="ORF">E6H04_12555</name>
</gene>
<evidence type="ECO:0000256" key="3">
    <source>
        <dbReference type="ARBA" id="ARBA00012426"/>
    </source>
</evidence>
<accession>A0A537J4F8</accession>
<dbReference type="Gene3D" id="3.30.60.30">
    <property type="match status" value="1"/>
</dbReference>
<organism evidence="9 10">
    <name type="scientific">Candidatus Segetimicrobium genomatis</name>
    <dbReference type="NCBI Taxonomy" id="2569760"/>
    <lineage>
        <taxon>Bacteria</taxon>
        <taxon>Bacillati</taxon>
        <taxon>Candidatus Sysuimicrobiota</taxon>
        <taxon>Candidatus Sysuimicrobiia</taxon>
        <taxon>Candidatus Sysuimicrobiales</taxon>
        <taxon>Candidatus Segetimicrobiaceae</taxon>
        <taxon>Candidatus Segetimicrobium</taxon>
    </lineage>
</organism>
<dbReference type="SUPFAM" id="SSF56271">
    <property type="entry name" value="Pyruvoyl-dependent histidine and arginine decarboxylases"/>
    <property type="match status" value="1"/>
</dbReference>
<dbReference type="Pfam" id="PF01862">
    <property type="entry name" value="PvlArgDC"/>
    <property type="match status" value="1"/>
</dbReference>
<dbReference type="NCBIfam" id="TIGR00286">
    <property type="entry name" value="pyruvoyl-dependent arginine decarboxylase"/>
    <property type="match status" value="1"/>
</dbReference>
<keyword evidence="5" id="KW-0210">Decarboxylase</keyword>
<dbReference type="PANTHER" id="PTHR40438">
    <property type="entry name" value="PYRUVOYL-DEPENDENT ARGININE DECARBOXYLASE"/>
    <property type="match status" value="1"/>
</dbReference>
<dbReference type="GO" id="GO:0006527">
    <property type="term" value="P:L-arginine catabolic process"/>
    <property type="evidence" value="ECO:0007669"/>
    <property type="project" value="InterPro"/>
</dbReference>
<evidence type="ECO:0000313" key="10">
    <source>
        <dbReference type="Proteomes" id="UP000320048"/>
    </source>
</evidence>
<evidence type="ECO:0000256" key="8">
    <source>
        <dbReference type="ARBA" id="ARBA00049309"/>
    </source>
</evidence>